<accession>A0A2I0IPD9</accession>
<comment type="caution">
    <text evidence="1">The sequence shown here is derived from an EMBL/GenBank/DDBJ whole genome shotgun (WGS) entry which is preliminary data.</text>
</comment>
<protein>
    <submittedName>
        <fullName evidence="1">Uncharacterized protein</fullName>
    </submittedName>
</protein>
<proteinExistence type="predicted"/>
<evidence type="ECO:0000313" key="1">
    <source>
        <dbReference type="EMBL" id="PKI45837.1"/>
    </source>
</evidence>
<dbReference type="EMBL" id="PGOL01002697">
    <property type="protein sequence ID" value="PKI45837.1"/>
    <property type="molecule type" value="Genomic_DNA"/>
</dbReference>
<name>A0A2I0IPD9_PUNGR</name>
<sequence>MTTGIKAQVSEWGKMSRVKFDVEKFVRTNDFKLWKIKGFTDVHVLVKRIESTCRGQAEKLRMKVELGPKAPEALPGIEIIQSRCEWRLKALWWNSLQAGDIHSEQLRSWECNGLAELVVSCDAEVGNTSYRKVSFGGYTMVKLRKLDTRRSLRAARTCAFTQDEVEPVRGCDKAG</sequence>
<dbReference type="AlphaFoldDB" id="A0A2I0IPD9"/>
<reference evidence="1 2" key="1">
    <citation type="submission" date="2017-11" db="EMBL/GenBank/DDBJ databases">
        <title>De-novo sequencing of pomegranate (Punica granatum L.) genome.</title>
        <authorList>
            <person name="Akparov Z."/>
            <person name="Amiraslanov A."/>
            <person name="Hajiyeva S."/>
            <person name="Abbasov M."/>
            <person name="Kaur K."/>
            <person name="Hamwieh A."/>
            <person name="Solovyev V."/>
            <person name="Salamov A."/>
            <person name="Braich B."/>
            <person name="Kosarev P."/>
            <person name="Mahmoud A."/>
            <person name="Hajiyev E."/>
            <person name="Babayeva S."/>
            <person name="Izzatullayeva V."/>
            <person name="Mammadov A."/>
            <person name="Mammadov A."/>
            <person name="Sharifova S."/>
            <person name="Ojaghi J."/>
            <person name="Eynullazada K."/>
            <person name="Bayramov B."/>
            <person name="Abdulazimova A."/>
            <person name="Shahmuradov I."/>
        </authorList>
    </citation>
    <scope>NUCLEOTIDE SEQUENCE [LARGE SCALE GENOMIC DNA]</scope>
    <source>
        <strain evidence="2">cv. AG2017</strain>
        <tissue evidence="1">Leaf</tissue>
    </source>
</reference>
<organism evidence="1 2">
    <name type="scientific">Punica granatum</name>
    <name type="common">Pomegranate</name>
    <dbReference type="NCBI Taxonomy" id="22663"/>
    <lineage>
        <taxon>Eukaryota</taxon>
        <taxon>Viridiplantae</taxon>
        <taxon>Streptophyta</taxon>
        <taxon>Embryophyta</taxon>
        <taxon>Tracheophyta</taxon>
        <taxon>Spermatophyta</taxon>
        <taxon>Magnoliopsida</taxon>
        <taxon>eudicotyledons</taxon>
        <taxon>Gunneridae</taxon>
        <taxon>Pentapetalae</taxon>
        <taxon>rosids</taxon>
        <taxon>malvids</taxon>
        <taxon>Myrtales</taxon>
        <taxon>Lythraceae</taxon>
        <taxon>Punica</taxon>
    </lineage>
</organism>
<keyword evidence="2" id="KW-1185">Reference proteome</keyword>
<gene>
    <name evidence="1" type="ORF">CRG98_033844</name>
</gene>
<evidence type="ECO:0000313" key="2">
    <source>
        <dbReference type="Proteomes" id="UP000233551"/>
    </source>
</evidence>
<dbReference type="Proteomes" id="UP000233551">
    <property type="component" value="Unassembled WGS sequence"/>
</dbReference>